<evidence type="ECO:0000313" key="2">
    <source>
        <dbReference type="Proteomes" id="UP001301958"/>
    </source>
</evidence>
<reference evidence="1" key="2">
    <citation type="submission" date="2023-05" db="EMBL/GenBank/DDBJ databases">
        <authorList>
            <consortium name="Lawrence Berkeley National Laboratory"/>
            <person name="Steindorff A."/>
            <person name="Hensen N."/>
            <person name="Bonometti L."/>
            <person name="Westerberg I."/>
            <person name="Brannstrom I.O."/>
            <person name="Guillou S."/>
            <person name="Cros-Aarteil S."/>
            <person name="Calhoun S."/>
            <person name="Haridas S."/>
            <person name="Kuo A."/>
            <person name="Mondo S."/>
            <person name="Pangilinan J."/>
            <person name="Riley R."/>
            <person name="Labutti K."/>
            <person name="Andreopoulos B."/>
            <person name="Lipzen A."/>
            <person name="Chen C."/>
            <person name="Yanf M."/>
            <person name="Daum C."/>
            <person name="Ng V."/>
            <person name="Clum A."/>
            <person name="Ohm R."/>
            <person name="Martin F."/>
            <person name="Silar P."/>
            <person name="Natvig D."/>
            <person name="Lalanne C."/>
            <person name="Gautier V."/>
            <person name="Ament-Velasquez S.L."/>
            <person name="Kruys A."/>
            <person name="Hutchinson M.I."/>
            <person name="Powell A.J."/>
            <person name="Barry K."/>
            <person name="Miller A.N."/>
            <person name="Grigoriev I.V."/>
            <person name="Debuchy R."/>
            <person name="Gladieux P."/>
            <person name="Thoren M.H."/>
            <person name="Johannesson H."/>
        </authorList>
    </citation>
    <scope>NUCLEOTIDE SEQUENCE</scope>
    <source>
        <strain evidence="1">CBS 990.96</strain>
    </source>
</reference>
<name>A0AAN7H862_9PEZI</name>
<keyword evidence="2" id="KW-1185">Reference proteome</keyword>
<dbReference type="Proteomes" id="UP001301958">
    <property type="component" value="Unassembled WGS sequence"/>
</dbReference>
<comment type="caution">
    <text evidence="1">The sequence shown here is derived from an EMBL/GenBank/DDBJ whole genome shotgun (WGS) entry which is preliminary data.</text>
</comment>
<accession>A0AAN7H862</accession>
<reference evidence="1" key="1">
    <citation type="journal article" date="2023" name="Mol. Phylogenet. Evol.">
        <title>Genome-scale phylogeny and comparative genomics of the fungal order Sordariales.</title>
        <authorList>
            <person name="Hensen N."/>
            <person name="Bonometti L."/>
            <person name="Westerberg I."/>
            <person name="Brannstrom I.O."/>
            <person name="Guillou S."/>
            <person name="Cros-Aarteil S."/>
            <person name="Calhoun S."/>
            <person name="Haridas S."/>
            <person name="Kuo A."/>
            <person name="Mondo S."/>
            <person name="Pangilinan J."/>
            <person name="Riley R."/>
            <person name="LaButti K."/>
            <person name="Andreopoulos B."/>
            <person name="Lipzen A."/>
            <person name="Chen C."/>
            <person name="Yan M."/>
            <person name="Daum C."/>
            <person name="Ng V."/>
            <person name="Clum A."/>
            <person name="Steindorff A."/>
            <person name="Ohm R.A."/>
            <person name="Martin F."/>
            <person name="Silar P."/>
            <person name="Natvig D.O."/>
            <person name="Lalanne C."/>
            <person name="Gautier V."/>
            <person name="Ament-Velasquez S.L."/>
            <person name="Kruys A."/>
            <person name="Hutchinson M.I."/>
            <person name="Powell A.J."/>
            <person name="Barry K."/>
            <person name="Miller A.N."/>
            <person name="Grigoriev I.V."/>
            <person name="Debuchy R."/>
            <person name="Gladieux P."/>
            <person name="Hiltunen Thoren M."/>
            <person name="Johannesson H."/>
        </authorList>
    </citation>
    <scope>NUCLEOTIDE SEQUENCE</scope>
    <source>
        <strain evidence="1">CBS 990.96</strain>
    </source>
</reference>
<dbReference type="EMBL" id="MU865291">
    <property type="protein sequence ID" value="KAK4231710.1"/>
    <property type="molecule type" value="Genomic_DNA"/>
</dbReference>
<gene>
    <name evidence="1" type="ORF">QBC38DRAFT_465364</name>
</gene>
<sequence length="68" mass="8473">MEFNLVLDLIYMQRWVDLWTLVMPCEGFYLLFWVDVSLCQPSIWLFSIITFREHLTYYFFFVFGWENV</sequence>
<proteinExistence type="predicted"/>
<evidence type="ECO:0000313" key="1">
    <source>
        <dbReference type="EMBL" id="KAK4231710.1"/>
    </source>
</evidence>
<organism evidence="1 2">
    <name type="scientific">Podospora fimiseda</name>
    <dbReference type="NCBI Taxonomy" id="252190"/>
    <lineage>
        <taxon>Eukaryota</taxon>
        <taxon>Fungi</taxon>
        <taxon>Dikarya</taxon>
        <taxon>Ascomycota</taxon>
        <taxon>Pezizomycotina</taxon>
        <taxon>Sordariomycetes</taxon>
        <taxon>Sordariomycetidae</taxon>
        <taxon>Sordariales</taxon>
        <taxon>Podosporaceae</taxon>
        <taxon>Podospora</taxon>
    </lineage>
</organism>
<protein>
    <submittedName>
        <fullName evidence="1">Uncharacterized protein</fullName>
    </submittedName>
</protein>
<dbReference type="AlphaFoldDB" id="A0AAN7H862"/>